<dbReference type="GeneID" id="103517390"/>
<keyword evidence="5 11" id="KW-0851">Voltage-gated channel</keyword>
<dbReference type="GO" id="GO:0005886">
    <property type="term" value="C:plasma membrane"/>
    <property type="evidence" value="ECO:0007669"/>
    <property type="project" value="TreeGrafter"/>
</dbReference>
<keyword evidence="7 12" id="KW-1133">Transmembrane helix</keyword>
<dbReference type="Proteomes" id="UP000079169">
    <property type="component" value="Unplaced"/>
</dbReference>
<evidence type="ECO:0000259" key="14">
    <source>
        <dbReference type="Pfam" id="PF17655"/>
    </source>
</evidence>
<evidence type="ECO:0000256" key="1">
    <source>
        <dbReference type="ARBA" id="ARBA00004141"/>
    </source>
</evidence>
<keyword evidence="9 12" id="KW-0472">Membrane</keyword>
<dbReference type="InterPro" id="IPR040445">
    <property type="entry name" value="Kir_TM"/>
</dbReference>
<evidence type="ECO:0000256" key="2">
    <source>
        <dbReference type="ARBA" id="ARBA00022448"/>
    </source>
</evidence>
<dbReference type="GO" id="GO:0034702">
    <property type="term" value="C:monoatomic ion channel complex"/>
    <property type="evidence" value="ECO:0007669"/>
    <property type="project" value="UniProtKB-KW"/>
</dbReference>
<keyword evidence="3 11" id="KW-0633">Potassium transport</keyword>
<dbReference type="InterPro" id="IPR036691">
    <property type="entry name" value="Endo/exonu/phosph_ase_sf"/>
</dbReference>
<organism evidence="15 16">
    <name type="scientific">Diaphorina citri</name>
    <name type="common">Asian citrus psyllid</name>
    <dbReference type="NCBI Taxonomy" id="121845"/>
    <lineage>
        <taxon>Eukaryota</taxon>
        <taxon>Metazoa</taxon>
        <taxon>Ecdysozoa</taxon>
        <taxon>Arthropoda</taxon>
        <taxon>Hexapoda</taxon>
        <taxon>Insecta</taxon>
        <taxon>Pterygota</taxon>
        <taxon>Neoptera</taxon>
        <taxon>Paraneoptera</taxon>
        <taxon>Hemiptera</taxon>
        <taxon>Sternorrhyncha</taxon>
        <taxon>Psylloidea</taxon>
        <taxon>Psyllidae</taxon>
        <taxon>Diaphorininae</taxon>
        <taxon>Diaphorina</taxon>
    </lineage>
</organism>
<dbReference type="Gene3D" id="3.60.10.10">
    <property type="entry name" value="Endonuclease/exonuclease/phosphatase"/>
    <property type="match status" value="1"/>
</dbReference>
<dbReference type="PANTHER" id="PTHR11767">
    <property type="entry name" value="INWARD RECTIFIER POTASSIUM CHANNEL"/>
    <property type="match status" value="1"/>
</dbReference>
<evidence type="ECO:0000313" key="16">
    <source>
        <dbReference type="RefSeq" id="XP_008480641.1"/>
    </source>
</evidence>
<dbReference type="AlphaFoldDB" id="A0A1S3DF68"/>
<dbReference type="PRINTS" id="PR01320">
    <property type="entry name" value="KIRCHANNEL"/>
</dbReference>
<dbReference type="InterPro" id="IPR014756">
    <property type="entry name" value="Ig_E-set"/>
</dbReference>
<comment type="similarity">
    <text evidence="11">Belongs to the inward rectifier-type potassium channel (TC 1.A.2.1) family.</text>
</comment>
<dbReference type="GO" id="GO:1990573">
    <property type="term" value="P:potassium ion import across plasma membrane"/>
    <property type="evidence" value="ECO:0007669"/>
    <property type="project" value="TreeGrafter"/>
</dbReference>
<keyword evidence="10 11" id="KW-0407">Ion channel</keyword>
<evidence type="ECO:0000313" key="15">
    <source>
        <dbReference type="Proteomes" id="UP000079169"/>
    </source>
</evidence>
<comment type="subcellular location">
    <subcellularLocation>
        <location evidence="1 11">Membrane</location>
        <topology evidence="1 11">Multi-pass membrane protein</topology>
    </subcellularLocation>
</comment>
<evidence type="ECO:0000256" key="7">
    <source>
        <dbReference type="ARBA" id="ARBA00022989"/>
    </source>
</evidence>
<evidence type="ECO:0000256" key="10">
    <source>
        <dbReference type="ARBA" id="ARBA00023303"/>
    </source>
</evidence>
<evidence type="ECO:0000256" key="11">
    <source>
        <dbReference type="RuleBase" id="RU003822"/>
    </source>
</evidence>
<dbReference type="GO" id="GO:0005242">
    <property type="term" value="F:inward rectifier potassium channel activity"/>
    <property type="evidence" value="ECO:0007669"/>
    <property type="project" value="InterPro"/>
</dbReference>
<dbReference type="RefSeq" id="XP_008480641.1">
    <property type="nucleotide sequence ID" value="XM_008482419.2"/>
</dbReference>
<keyword evidence="8 11" id="KW-0406">Ion transport</keyword>
<evidence type="ECO:0000256" key="8">
    <source>
        <dbReference type="ARBA" id="ARBA00023065"/>
    </source>
</evidence>
<dbReference type="Pfam" id="PF17655">
    <property type="entry name" value="IRK_C"/>
    <property type="match status" value="1"/>
</dbReference>
<name>A0A1S3DF68_DIACI</name>
<evidence type="ECO:0000256" key="4">
    <source>
        <dbReference type="ARBA" id="ARBA00022692"/>
    </source>
</evidence>
<dbReference type="InterPro" id="IPR041647">
    <property type="entry name" value="IRK_C"/>
</dbReference>
<evidence type="ECO:0000256" key="5">
    <source>
        <dbReference type="ARBA" id="ARBA00022882"/>
    </source>
</evidence>
<dbReference type="Gene3D" id="2.60.40.1400">
    <property type="entry name" value="G protein-activated inward rectifier potassium channel 1"/>
    <property type="match status" value="1"/>
</dbReference>
<dbReference type="Gene3D" id="1.10.287.70">
    <property type="match status" value="1"/>
</dbReference>
<keyword evidence="4 11" id="KW-0812">Transmembrane</keyword>
<evidence type="ECO:0000256" key="3">
    <source>
        <dbReference type="ARBA" id="ARBA00022538"/>
    </source>
</evidence>
<dbReference type="InterPro" id="IPR013518">
    <property type="entry name" value="K_chnl_inward-rec_Kir_cyto"/>
</dbReference>
<keyword evidence="15" id="KW-1185">Reference proteome</keyword>
<feature type="domain" description="Inward rectifier potassium channel C-terminal" evidence="14">
    <location>
        <begin position="230"/>
        <end position="399"/>
    </location>
</feature>
<evidence type="ECO:0000259" key="13">
    <source>
        <dbReference type="Pfam" id="PF01007"/>
    </source>
</evidence>
<sequence>MCCDVASPGLTTTLLILVTRLNPLSRNMAGPLIKFSGDKICPRSDLRVDTFEGEPCRLEVENKGREKEPSMKIATWNVNTMNQDGKIENLIREMKKNNIDLMGLAEVRWIGEGELIVELIREMKKNNIDLMGLAEVRWIGEGELILMPVRDPFNDTLPCVTGVDDFITSFLFSMETQYSTGYGSRIPNTHCPEAIFLVSIQSIFGVLINALTGGIIFAKLAKPKKRSQNLLFSDKAVICQRDGEYRLIWRIGDLRKSHLIGAKLRAWFLCRRMTREGEMIPRYKYKLNITVDDGGAETLFQWPLEVCHKINPSSPLYHLSALDLLTSKFEIITSLNATVESNGVSIEARSSYLPSEIQWGHRFMPTFIKRDCKYYVDYARFQNTVLVNMPLCSAYQYEKLTRDALDIVEKKEKEVRE</sequence>
<dbReference type="STRING" id="121845.A0A1S3DF68"/>
<dbReference type="SUPFAM" id="SSF81296">
    <property type="entry name" value="E set domains"/>
    <property type="match status" value="1"/>
</dbReference>
<dbReference type="SUPFAM" id="SSF81324">
    <property type="entry name" value="Voltage-gated potassium channels"/>
    <property type="match status" value="1"/>
</dbReference>
<gene>
    <name evidence="16" type="primary">LOC103517390</name>
</gene>
<dbReference type="SUPFAM" id="SSF56219">
    <property type="entry name" value="DNase I-like"/>
    <property type="match status" value="1"/>
</dbReference>
<evidence type="ECO:0000256" key="6">
    <source>
        <dbReference type="ARBA" id="ARBA00022958"/>
    </source>
</evidence>
<protein>
    <submittedName>
        <fullName evidence="16">Inward rectifier potassium channel 2</fullName>
    </submittedName>
</protein>
<feature type="transmembrane region" description="Helical" evidence="12">
    <location>
        <begin position="194"/>
        <end position="218"/>
    </location>
</feature>
<evidence type="ECO:0000256" key="9">
    <source>
        <dbReference type="ARBA" id="ARBA00023136"/>
    </source>
</evidence>
<reference evidence="16" key="1">
    <citation type="submission" date="2025-08" db="UniProtKB">
        <authorList>
            <consortium name="RefSeq"/>
        </authorList>
    </citation>
    <scope>IDENTIFICATION</scope>
</reference>
<evidence type="ECO:0000256" key="12">
    <source>
        <dbReference type="SAM" id="Phobius"/>
    </source>
</evidence>
<dbReference type="Pfam" id="PF01007">
    <property type="entry name" value="IRK"/>
    <property type="match status" value="1"/>
</dbReference>
<accession>A0A1S3DF68</accession>
<feature type="domain" description="Potassium channel inwardly rectifying transmembrane" evidence="13">
    <location>
        <begin position="154"/>
        <end position="223"/>
    </location>
</feature>
<dbReference type="PaxDb" id="121845-A0A1S3DF68"/>
<keyword evidence="6 11" id="KW-0630">Potassium</keyword>
<keyword evidence="2 11" id="KW-0813">Transport</keyword>
<dbReference type="GO" id="GO:0034765">
    <property type="term" value="P:regulation of monoatomic ion transmembrane transport"/>
    <property type="evidence" value="ECO:0007669"/>
    <property type="project" value="TreeGrafter"/>
</dbReference>
<dbReference type="PANTHER" id="PTHR11767:SF115">
    <property type="entry name" value="INWARDLY RECTIFYING POTASSIUM CHANNEL 3, ISOFORM D"/>
    <property type="match status" value="1"/>
</dbReference>
<dbReference type="InterPro" id="IPR016449">
    <property type="entry name" value="K_chnl_inward-rec_Kir"/>
</dbReference>
<dbReference type="KEGG" id="dci:103517390"/>
<proteinExistence type="inferred from homology"/>